<proteinExistence type="inferred from homology"/>
<dbReference type="EMBL" id="CAJPWZ010000056">
    <property type="protein sequence ID" value="CAG2185010.1"/>
    <property type="molecule type" value="Genomic_DNA"/>
</dbReference>
<dbReference type="AlphaFoldDB" id="A0A8S3PQC2"/>
<feature type="domain" description="Glycosyl transferase 64" evidence="12">
    <location>
        <begin position="622"/>
        <end position="813"/>
    </location>
</feature>
<comment type="subcellular location">
    <subcellularLocation>
        <location evidence="1">Endoplasmic reticulum membrane</location>
        <topology evidence="1">Single-pass type II membrane protein</topology>
    </subcellularLocation>
</comment>
<dbReference type="SUPFAM" id="SSF53448">
    <property type="entry name" value="Nucleotide-diphospho-sugar transferases"/>
    <property type="match status" value="1"/>
</dbReference>
<dbReference type="InterPro" id="IPR004263">
    <property type="entry name" value="Exostosin"/>
</dbReference>
<feature type="domain" description="Exostosin GT47" evidence="11">
    <location>
        <begin position="222"/>
        <end position="462"/>
    </location>
</feature>
<evidence type="ECO:0000259" key="11">
    <source>
        <dbReference type="Pfam" id="PF03016"/>
    </source>
</evidence>
<dbReference type="Pfam" id="PF09258">
    <property type="entry name" value="Glyco_transf_64"/>
    <property type="match status" value="2"/>
</dbReference>
<evidence type="ECO:0000256" key="7">
    <source>
        <dbReference type="ARBA" id="ARBA00023136"/>
    </source>
</evidence>
<comment type="caution">
    <text evidence="13">The sequence shown here is derived from an EMBL/GenBank/DDBJ whole genome shotgun (WGS) entry which is preliminary data.</text>
</comment>
<evidence type="ECO:0000256" key="9">
    <source>
        <dbReference type="SAM" id="Coils"/>
    </source>
</evidence>
<feature type="coiled-coil region" evidence="9">
    <location>
        <begin position="69"/>
        <end position="145"/>
    </location>
</feature>
<accession>A0A8S3PQC2</accession>
<dbReference type="GO" id="GO:0015012">
    <property type="term" value="P:heparan sulfate proteoglycan biosynthetic process"/>
    <property type="evidence" value="ECO:0007669"/>
    <property type="project" value="UniProtKB-ARBA"/>
</dbReference>
<keyword evidence="13" id="KW-0328">Glycosyltransferase</keyword>
<dbReference type="Pfam" id="PF03016">
    <property type="entry name" value="Exostosin_GT47"/>
    <property type="match status" value="1"/>
</dbReference>
<protein>
    <submittedName>
        <fullName evidence="13">EXTL3</fullName>
        <ecNumber evidence="13">2.4.1.223</ecNumber>
        <ecNumber evidence="13">2.4.1.224</ecNumber>
    </submittedName>
</protein>
<evidence type="ECO:0000256" key="3">
    <source>
        <dbReference type="ARBA" id="ARBA00022679"/>
    </source>
</evidence>
<dbReference type="Proteomes" id="UP000683360">
    <property type="component" value="Unassembled WGS sequence"/>
</dbReference>
<dbReference type="GO" id="GO:0005789">
    <property type="term" value="C:endoplasmic reticulum membrane"/>
    <property type="evidence" value="ECO:0007669"/>
    <property type="project" value="UniProtKB-SubCell"/>
</dbReference>
<dbReference type="EC" id="2.4.1.224" evidence="13"/>
<dbReference type="OrthoDB" id="5954868at2759"/>
<evidence type="ECO:0000256" key="6">
    <source>
        <dbReference type="ARBA" id="ARBA00022989"/>
    </source>
</evidence>
<keyword evidence="5" id="KW-0256">Endoplasmic reticulum</keyword>
<keyword evidence="14" id="KW-1185">Reference proteome</keyword>
<dbReference type="EC" id="2.4.1.223" evidence="13"/>
<dbReference type="GO" id="GO:0001888">
    <property type="term" value="F:glucuronyl-galactosyl-proteoglycan 4-alpha-N-acetylglucosaminyltransferase activity"/>
    <property type="evidence" value="ECO:0007669"/>
    <property type="project" value="UniProtKB-EC"/>
</dbReference>
<gene>
    <name evidence="13" type="ORF">MEDL_633</name>
</gene>
<evidence type="ECO:0000256" key="8">
    <source>
        <dbReference type="ARBA" id="ARBA00023157"/>
    </source>
</evidence>
<keyword evidence="3 13" id="KW-0808">Transferase</keyword>
<keyword evidence="4 10" id="KW-0812">Transmembrane</keyword>
<feature type="domain" description="Glycosyl transferase 64" evidence="12">
    <location>
        <begin position="821"/>
        <end position="898"/>
    </location>
</feature>
<dbReference type="PANTHER" id="PTHR48261">
    <property type="entry name" value="ACETYLGLUCOSAMINYLTRANSFERASE"/>
    <property type="match status" value="1"/>
</dbReference>
<dbReference type="InterPro" id="IPR040911">
    <property type="entry name" value="Exostosin_GT47"/>
</dbReference>
<dbReference type="InterPro" id="IPR029044">
    <property type="entry name" value="Nucleotide-diphossugar_trans"/>
</dbReference>
<evidence type="ECO:0000259" key="12">
    <source>
        <dbReference type="Pfam" id="PF09258"/>
    </source>
</evidence>
<sequence>MPDIRISPRGVACPWLSWIRWSRLIGLFLLCLFMVAVISHIYLTDINSDPTDGQKLRIPLQTDEDETQIKKLNLEIRSLRKIKASVNNELRDMESKRQKLQVQISNYQKQIDILSAQIETSEKEIKSTQLTLEQLKLEKSEMDKQYLPILKAPIKILMGDNSNVKLPMPINGQHCKMHSCFDFSRCSVFSGFPVYFYDSEKDLNVGELVPFVKNGIDEYSEKTFTELMIRKLPFWHGDGRNHILINLMRDENADIDIFGGADTGRAIIVQSPFVKTIFRSEFDIVIPPNIGKVSGDVWEELPPISPIRRKYFLSFKGSFKGNVQFQNGEQSDEQISNVENSVISFLKNIQLKLDPEIFIEFSCDTIIPGAINGEYSMCQNDESRYELLKQSTFALIISPANESYVSTNIFQLRFYEALKYGAIPVILGDHVILPYMEILDWKKATVILPKARLTEFHFILRTFTDTAMATMRRTGRYYFETYFSSTRSILDTALALIRTRLNIPPAPMVDMKSPSVFENNSYEVFKYEELNPENDETLGPLEAVFPSVKFSNNFTQNVFYHKFTQTGDPFRNYPFTPFEHVLPSESKFIGSGYGFRPIGKGEGGAGKEFSEALGGNLPREQFTLVMLTYERSNVLITALQRLKGLPFLNKAVVVWNNPAPPTPDLKWPDIGVPIHVIKTTKNSLNNRFLPYDVIETEAILSIDDDAHLRHDEIVFGFRVWREERDRIVGFPGRFHAWDVKNNAWLYNSNYSCELSMVLTGAAFFHKYYAYMYSHVMAAAIRDKVDEYVNCEDIAMNFLVSHITRKPPVKETSSQGKVKGHKYVNCEDIAMNFLVSHITRKPPVKVTSRWTFRCPGCPQTLSNDRSHFEERHKCINFFVKVYGYMPLLYTQYRVDSVLFKTRLPHDKQKCFKFI</sequence>
<name>A0A8S3PQC2_MYTED</name>
<dbReference type="PANTHER" id="PTHR48261:SF4">
    <property type="entry name" value="EXOSTOSIN LIKE GLYCOSYLTRANSFERASE 3"/>
    <property type="match status" value="1"/>
</dbReference>
<evidence type="ECO:0000256" key="4">
    <source>
        <dbReference type="ARBA" id="ARBA00022692"/>
    </source>
</evidence>
<keyword evidence="6 10" id="KW-1133">Transmembrane helix</keyword>
<feature type="transmembrane region" description="Helical" evidence="10">
    <location>
        <begin position="21"/>
        <end position="43"/>
    </location>
</feature>
<keyword evidence="8" id="KW-1015">Disulfide bond</keyword>
<reference evidence="13" key="1">
    <citation type="submission" date="2021-03" db="EMBL/GenBank/DDBJ databases">
        <authorList>
            <person name="Bekaert M."/>
        </authorList>
    </citation>
    <scope>NUCLEOTIDE SEQUENCE</scope>
</reference>
<dbReference type="GO" id="GO:0050508">
    <property type="term" value="F:glucuronosyl-N-acetylglucosaminyl-proteoglycan 4-alpha-N-acetylglucosaminyltransferase activity"/>
    <property type="evidence" value="ECO:0007669"/>
    <property type="project" value="UniProtKB-EC"/>
</dbReference>
<organism evidence="13 14">
    <name type="scientific">Mytilus edulis</name>
    <name type="common">Blue mussel</name>
    <dbReference type="NCBI Taxonomy" id="6550"/>
    <lineage>
        <taxon>Eukaryota</taxon>
        <taxon>Metazoa</taxon>
        <taxon>Spiralia</taxon>
        <taxon>Lophotrochozoa</taxon>
        <taxon>Mollusca</taxon>
        <taxon>Bivalvia</taxon>
        <taxon>Autobranchia</taxon>
        <taxon>Pteriomorphia</taxon>
        <taxon>Mytilida</taxon>
        <taxon>Mytiloidea</taxon>
        <taxon>Mytilidae</taxon>
        <taxon>Mytilinae</taxon>
        <taxon>Mytilus</taxon>
    </lineage>
</organism>
<dbReference type="InterPro" id="IPR015338">
    <property type="entry name" value="GT64_dom"/>
</dbReference>
<evidence type="ECO:0000256" key="1">
    <source>
        <dbReference type="ARBA" id="ARBA00004648"/>
    </source>
</evidence>
<evidence type="ECO:0000256" key="2">
    <source>
        <dbReference type="ARBA" id="ARBA00010271"/>
    </source>
</evidence>
<keyword evidence="7 10" id="KW-0472">Membrane</keyword>
<comment type="similarity">
    <text evidence="2">Belongs to the glycosyltransferase 47 family.</text>
</comment>
<evidence type="ECO:0000313" key="13">
    <source>
        <dbReference type="EMBL" id="CAG2185010.1"/>
    </source>
</evidence>
<keyword evidence="9" id="KW-0175">Coiled coil</keyword>
<evidence type="ECO:0000256" key="5">
    <source>
        <dbReference type="ARBA" id="ARBA00022824"/>
    </source>
</evidence>
<dbReference type="Gene3D" id="3.90.550.10">
    <property type="entry name" value="Spore Coat Polysaccharide Biosynthesis Protein SpsA, Chain A"/>
    <property type="match status" value="2"/>
</dbReference>
<evidence type="ECO:0000313" key="14">
    <source>
        <dbReference type="Proteomes" id="UP000683360"/>
    </source>
</evidence>
<evidence type="ECO:0000256" key="10">
    <source>
        <dbReference type="SAM" id="Phobius"/>
    </source>
</evidence>